<sequence length="280" mass="31509">MKSTVERIINFIDRLPPFPFVAMKIISMARDENISMKEIAEVVQHDPSITANVLKWCNSPFFGLRRKVTSIHEALVYLGIKYLIEIVMLSSCAPYLDKKLVGYELEQGELWHHSVACAILSQILAEKVGYQEKTLLFTGGLLHDIGKIVLGEFVKEALLKIKMLIARGKDFLEAEREVLGMDHAELGAKIGEKWNFPEEILRLIAYHHKPEETKDPAVALVHIADAGVLMLGIGAGMDGLAYKAKDEAYKLLGLKEKDLMSCMGDLWAELVEIEETIFRE</sequence>
<dbReference type="InterPro" id="IPR006675">
    <property type="entry name" value="HDIG_dom"/>
</dbReference>
<evidence type="ECO:0000259" key="2">
    <source>
        <dbReference type="PROSITE" id="PS51833"/>
    </source>
</evidence>
<feature type="domain" description="HDOD" evidence="2">
    <location>
        <begin position="15"/>
        <end position="210"/>
    </location>
</feature>
<dbReference type="CDD" id="cd00077">
    <property type="entry name" value="HDc"/>
    <property type="match status" value="1"/>
</dbReference>
<dbReference type="InterPro" id="IPR013976">
    <property type="entry name" value="HDOD"/>
</dbReference>
<dbReference type="SUPFAM" id="SSF109604">
    <property type="entry name" value="HD-domain/PDEase-like"/>
    <property type="match status" value="1"/>
</dbReference>
<proteinExistence type="predicted"/>
<name>A0A7V1N345_DESA2</name>
<dbReference type="EMBL" id="DRKW01000165">
    <property type="protein sequence ID" value="HEB74148.1"/>
    <property type="molecule type" value="Genomic_DNA"/>
</dbReference>
<dbReference type="PROSITE" id="PS51833">
    <property type="entry name" value="HDOD"/>
    <property type="match status" value="1"/>
</dbReference>
<organism evidence="3">
    <name type="scientific">Desulfofervidus auxilii</name>
    <dbReference type="NCBI Taxonomy" id="1621989"/>
    <lineage>
        <taxon>Bacteria</taxon>
        <taxon>Pseudomonadati</taxon>
        <taxon>Thermodesulfobacteriota</taxon>
        <taxon>Candidatus Desulfofervidia</taxon>
        <taxon>Candidatus Desulfofervidales</taxon>
        <taxon>Candidatus Desulfofervidaceae</taxon>
        <taxon>Candidatus Desulfofervidus</taxon>
    </lineage>
</organism>
<dbReference type="Pfam" id="PF08668">
    <property type="entry name" value="HDOD"/>
    <property type="match status" value="1"/>
</dbReference>
<dbReference type="AlphaFoldDB" id="A0A7V1N345"/>
<protein>
    <submittedName>
        <fullName evidence="3">HDOD domain-containing protein</fullName>
    </submittedName>
</protein>
<accession>A0A7V1N345</accession>
<dbReference type="InterPro" id="IPR003607">
    <property type="entry name" value="HD/PDEase_dom"/>
</dbReference>
<comment type="caution">
    <text evidence="3">The sequence shown here is derived from an EMBL/GenBank/DDBJ whole genome shotgun (WGS) entry which is preliminary data.</text>
</comment>
<dbReference type="InterPro" id="IPR052340">
    <property type="entry name" value="RNase_Y/CdgJ"/>
</dbReference>
<dbReference type="Proteomes" id="UP000886268">
    <property type="component" value="Unassembled WGS sequence"/>
</dbReference>
<dbReference type="InterPro" id="IPR006674">
    <property type="entry name" value="HD_domain"/>
</dbReference>
<evidence type="ECO:0000259" key="1">
    <source>
        <dbReference type="PROSITE" id="PS51831"/>
    </source>
</evidence>
<gene>
    <name evidence="3" type="ORF">ENJ03_02890</name>
</gene>
<dbReference type="NCBIfam" id="TIGR00277">
    <property type="entry name" value="HDIG"/>
    <property type="match status" value="1"/>
</dbReference>
<feature type="domain" description="HD" evidence="1">
    <location>
        <begin position="110"/>
        <end position="230"/>
    </location>
</feature>
<dbReference type="SMART" id="SM00471">
    <property type="entry name" value="HDc"/>
    <property type="match status" value="1"/>
</dbReference>
<dbReference type="Gene3D" id="1.10.3210.10">
    <property type="entry name" value="Hypothetical protein af1432"/>
    <property type="match status" value="1"/>
</dbReference>
<reference evidence="3" key="1">
    <citation type="journal article" date="2020" name="mSystems">
        <title>Genome- and Community-Level Interaction Insights into Carbon Utilization and Element Cycling Functions of Hydrothermarchaeota in Hydrothermal Sediment.</title>
        <authorList>
            <person name="Zhou Z."/>
            <person name="Liu Y."/>
            <person name="Xu W."/>
            <person name="Pan J."/>
            <person name="Luo Z.H."/>
            <person name="Li M."/>
        </authorList>
    </citation>
    <scope>NUCLEOTIDE SEQUENCE [LARGE SCALE GENOMIC DNA]</scope>
    <source>
        <strain evidence="3">HyVt-45</strain>
    </source>
</reference>
<dbReference type="PANTHER" id="PTHR33525:SF3">
    <property type="entry name" value="RIBONUCLEASE Y"/>
    <property type="match status" value="1"/>
</dbReference>
<evidence type="ECO:0000313" key="3">
    <source>
        <dbReference type="EMBL" id="HEB74148.1"/>
    </source>
</evidence>
<dbReference type="PANTHER" id="PTHR33525">
    <property type="match status" value="1"/>
</dbReference>
<dbReference type="PROSITE" id="PS51831">
    <property type="entry name" value="HD"/>
    <property type="match status" value="1"/>
</dbReference>